<dbReference type="STRING" id="1586287.BBK82_20395"/>
<dbReference type="EMBL" id="CP016793">
    <property type="protein sequence ID" value="ANZ38070.1"/>
    <property type="molecule type" value="Genomic_DNA"/>
</dbReference>
<evidence type="ECO:0000313" key="2">
    <source>
        <dbReference type="Proteomes" id="UP000093053"/>
    </source>
</evidence>
<accession>A0A1B2HK62</accession>
<name>A0A1B2HK62_9PSEU</name>
<proteinExistence type="predicted"/>
<protein>
    <recommendedName>
        <fullName evidence="3">IrrE N-terminal-like domain-containing protein</fullName>
    </recommendedName>
</protein>
<dbReference type="KEGG" id="led:BBK82_20395"/>
<evidence type="ECO:0008006" key="3">
    <source>
        <dbReference type="Google" id="ProtNLM"/>
    </source>
</evidence>
<dbReference type="Proteomes" id="UP000093053">
    <property type="component" value="Chromosome"/>
</dbReference>
<sequence>MKFATWTAVADAEDERRRRVNRRKLRRLVDEVTRDLDLPPDATHRDASRRVCELMGERLGRPVEVRFAAITGATCLSGATALLENGTYLVICADSPSWYHRLHVLLHEFAHALLQHEPVTLTKSEGMRKLAPNLLPRMAQIIAGRTTLTEDEEREAENLADHLLERLTEHHVWVDTEATDTAPHVRRIAESLEGRSRWVRRGDL</sequence>
<organism evidence="1 2">
    <name type="scientific">Lentzea guizhouensis</name>
    <dbReference type="NCBI Taxonomy" id="1586287"/>
    <lineage>
        <taxon>Bacteria</taxon>
        <taxon>Bacillati</taxon>
        <taxon>Actinomycetota</taxon>
        <taxon>Actinomycetes</taxon>
        <taxon>Pseudonocardiales</taxon>
        <taxon>Pseudonocardiaceae</taxon>
        <taxon>Lentzea</taxon>
    </lineage>
</organism>
<dbReference type="AlphaFoldDB" id="A0A1B2HK62"/>
<keyword evidence="2" id="KW-1185">Reference proteome</keyword>
<reference evidence="1 2" key="1">
    <citation type="submission" date="2016-07" db="EMBL/GenBank/DDBJ databases">
        <title>Complete genome sequence of the Lentzea guizhouensis DHS C013.</title>
        <authorList>
            <person name="Cao C."/>
        </authorList>
    </citation>
    <scope>NUCLEOTIDE SEQUENCE [LARGE SCALE GENOMIC DNA]</scope>
    <source>
        <strain evidence="1 2">DHS C013</strain>
    </source>
</reference>
<gene>
    <name evidence="1" type="ORF">BBK82_20395</name>
</gene>
<evidence type="ECO:0000313" key="1">
    <source>
        <dbReference type="EMBL" id="ANZ38070.1"/>
    </source>
</evidence>